<sequence length="453" mass="48159">MRDSGNFLQAALACLHDPYVAAFLQRRQAPHGRYTPNLWSVWLVALLALSVVGVLSFGLYHGIYHLFADAAHNQTPRKLVDINDVIKTTVTVLTLTGAVLAGIYAYRKQLLAEGDAHRADASQLADRYTTASEQLGHERAAVRLAGVYALARLADDWQEQRQVCVDVLCAYLRMPYEANPTAAGHKEGEREVRHTIIRVIRDHLQQPEERTSWTDCDLDFTGAVFDGGDFSGSHFRSRVVFTGATFGSGRVAFKAATFSGAIDFKGATFNGAKVDFGDATFSGGGVYFGGAMFSDGQVHFLGATFSDGQVHFGLAEFSGATVDFSLAAFSGGKVNFSGATVSNGVVGFRHVAFSGARVTFSRAAFSGGTINFSRAAFSGGTVSFKGAAFSGARATFRRAVFSSGTVDIGSAEFSGGAVIFTDARLLGGTVDFANTTFNGTAVSWGPVPHPPDA</sequence>
<reference evidence="2 3" key="1">
    <citation type="submission" date="2015-10" db="EMBL/GenBank/DDBJ databases">
        <title>Draft genome sequence of Streptomyces canus DSM 40017, type strain for the species Streptomyces canus.</title>
        <authorList>
            <person name="Ruckert C."/>
            <person name="Winkler A."/>
            <person name="Kalinowski J."/>
            <person name="Kampfer P."/>
            <person name="Glaeser S."/>
        </authorList>
    </citation>
    <scope>NUCLEOTIDE SEQUENCE [LARGE SCALE GENOMIC DNA]</scope>
    <source>
        <strain evidence="2 3">DSM 40017</strain>
    </source>
</reference>
<dbReference type="Pfam" id="PF13576">
    <property type="entry name" value="Pentapeptide_3"/>
    <property type="match status" value="1"/>
</dbReference>
<protein>
    <recommendedName>
        <fullName evidence="4">Pentapeptide repeat-containing protein</fullName>
    </recommendedName>
</protein>
<evidence type="ECO:0000313" key="3">
    <source>
        <dbReference type="Proteomes" id="UP000053669"/>
    </source>
</evidence>
<keyword evidence="1" id="KW-0812">Transmembrane</keyword>
<dbReference type="STRING" id="58343.AQJ46_45235"/>
<organism evidence="2 3">
    <name type="scientific">Streptomyces canus</name>
    <dbReference type="NCBI Taxonomy" id="58343"/>
    <lineage>
        <taxon>Bacteria</taxon>
        <taxon>Bacillati</taxon>
        <taxon>Actinomycetota</taxon>
        <taxon>Actinomycetes</taxon>
        <taxon>Kitasatosporales</taxon>
        <taxon>Streptomycetaceae</taxon>
        <taxon>Streptomyces</taxon>
        <taxon>Streptomyces aurantiacus group</taxon>
    </lineage>
</organism>
<proteinExistence type="predicted"/>
<keyword evidence="1" id="KW-1133">Transmembrane helix</keyword>
<gene>
    <name evidence="2" type="ORF">AQJ46_45235</name>
</gene>
<dbReference type="InterPro" id="IPR001646">
    <property type="entry name" value="5peptide_repeat"/>
</dbReference>
<accession>A0A101RLT5</accession>
<feature type="transmembrane region" description="Helical" evidence="1">
    <location>
        <begin position="85"/>
        <end position="106"/>
    </location>
</feature>
<dbReference type="Gene3D" id="2.160.20.80">
    <property type="entry name" value="E3 ubiquitin-protein ligase SopA"/>
    <property type="match status" value="1"/>
</dbReference>
<dbReference type="EMBL" id="LMWU01000066">
    <property type="protein sequence ID" value="KUN57918.1"/>
    <property type="molecule type" value="Genomic_DNA"/>
</dbReference>
<evidence type="ECO:0000256" key="1">
    <source>
        <dbReference type="SAM" id="Phobius"/>
    </source>
</evidence>
<evidence type="ECO:0008006" key="4">
    <source>
        <dbReference type="Google" id="ProtNLM"/>
    </source>
</evidence>
<name>A0A101RLT5_9ACTN</name>
<comment type="caution">
    <text evidence="2">The sequence shown here is derived from an EMBL/GenBank/DDBJ whole genome shotgun (WGS) entry which is preliminary data.</text>
</comment>
<keyword evidence="1" id="KW-0472">Membrane</keyword>
<dbReference type="Proteomes" id="UP000053669">
    <property type="component" value="Unassembled WGS sequence"/>
</dbReference>
<evidence type="ECO:0000313" key="2">
    <source>
        <dbReference type="EMBL" id="KUN57918.1"/>
    </source>
</evidence>
<dbReference type="AlphaFoldDB" id="A0A101RLT5"/>
<feature type="transmembrane region" description="Helical" evidence="1">
    <location>
        <begin position="38"/>
        <end position="64"/>
    </location>
</feature>